<dbReference type="RefSeq" id="XP_009302930.2">
    <property type="nucleotide sequence ID" value="XM_009304655.5"/>
</dbReference>
<reference evidence="2" key="1">
    <citation type="submission" date="2025-08" db="UniProtKB">
        <authorList>
            <consortium name="RefSeq"/>
        </authorList>
    </citation>
    <scope>IDENTIFICATION</scope>
    <source>
        <strain evidence="2">Tuebingen</strain>
        <tissue evidence="2">Fibroblasts and whole tissue</tissue>
    </source>
</reference>
<evidence type="ECO:0000313" key="1">
    <source>
        <dbReference type="Proteomes" id="UP000000437"/>
    </source>
</evidence>
<dbReference type="GO" id="GO:0005739">
    <property type="term" value="C:mitochondrion"/>
    <property type="evidence" value="ECO:0007669"/>
    <property type="project" value="InterPro"/>
</dbReference>
<sequence length="516" mass="53386">MAMSLLRLGRLGSVKCLLRGGWSPPKTQFAAALCTKADVPPKTPKKGKASSKSKTIEADERASLLAYKPAVAFPSKLVATGFLSKDVALGESETAKAAFTTPANEKTTDSPPADTAAADVAVEEPKITEIPTTGKAPTEGERSKALDPDSEAKKDDEDTSSSSSSSSDSDSDSDDEEPKTEPPQQTGEKAEKKDSSVANEQVDLADKIAKPVSASFKEECVETVKSTPEVLAPSAKPVGSAETLVDPAPIVSSSATHAISAPSPKVSSSATEAISAPVPIVSSSETETISDPVPKVSTSATEAIPDPAPKVSSSATEAIPDPAPKVSSSATETIHDPAFKVSSSATQAIPEAPGESLNVGTPDIIADIPAKEVKTVPTEESIIKAEEAASVVPEVSTKASHLASPPEAPGDVAPKSEDLSAKAEAGAPSAPSEELVDPAPAAADAVEALAQTDVVETPEEQAPEKAPEPEPEPFDNTTYKNLQHHNYNMYTFTDMDVEMAKYRLPQPSSGRPSPQH</sequence>
<dbReference type="OrthoDB" id="6161911at2759"/>
<dbReference type="AlphaFoldDB" id="A0A8M3BCF6"/>
<dbReference type="Pfam" id="PF15880">
    <property type="entry name" value="NDUFV3"/>
    <property type="match status" value="1"/>
</dbReference>
<dbReference type="AGR" id="ZFIN:ZDB-GENE-030131-6500"/>
<dbReference type="PANTHER" id="PTHR17117">
    <property type="entry name" value="NADH-UBIQUINONE OXIDOREDUCTASE"/>
    <property type="match status" value="1"/>
</dbReference>
<evidence type="ECO:0000313" key="3">
    <source>
        <dbReference type="ZFIN" id="ZDB-GENE-030131-6500"/>
    </source>
</evidence>
<organism evidence="1 2">
    <name type="scientific">Danio rerio</name>
    <name type="common">Zebrafish</name>
    <name type="synonym">Brachydanio rerio</name>
    <dbReference type="NCBI Taxonomy" id="7955"/>
    <lineage>
        <taxon>Eukaryota</taxon>
        <taxon>Metazoa</taxon>
        <taxon>Chordata</taxon>
        <taxon>Craniata</taxon>
        <taxon>Vertebrata</taxon>
        <taxon>Euteleostomi</taxon>
        <taxon>Actinopterygii</taxon>
        <taxon>Neopterygii</taxon>
        <taxon>Teleostei</taxon>
        <taxon>Ostariophysi</taxon>
        <taxon>Cypriniformes</taxon>
        <taxon>Danionidae</taxon>
        <taxon>Danioninae</taxon>
        <taxon>Danio</taxon>
    </lineage>
</organism>
<evidence type="ECO:0000313" key="2">
    <source>
        <dbReference type="RefSeq" id="XP_009302930.2"/>
    </source>
</evidence>
<evidence type="ECO:0007829" key="4">
    <source>
        <dbReference type="PeptideAtlas" id="A0A8M3BCF6"/>
    </source>
</evidence>
<dbReference type="GO" id="GO:0045271">
    <property type="term" value="C:respiratory chain complex I"/>
    <property type="evidence" value="ECO:0000318"/>
    <property type="project" value="GO_Central"/>
</dbReference>
<dbReference type="PANTHER" id="PTHR17117:SF3">
    <property type="entry name" value="NADH DEHYDROGENASE [UBIQUINONE] FLAVOPROTEIN 3, MITOCHONDRIAL"/>
    <property type="match status" value="1"/>
</dbReference>
<protein>
    <submittedName>
        <fullName evidence="2">NADH dehydrogenase [ubiquinone] flavoprotein 3, mitochondrial isoform X1</fullName>
    </submittedName>
</protein>
<dbReference type="GeneID" id="100537318"/>
<keyword evidence="4" id="KW-1267">Proteomics identification</keyword>
<accession>A0A8M3BCF6</accession>
<dbReference type="GO" id="GO:0042775">
    <property type="term" value="P:mitochondrial ATP synthesis coupled electron transport"/>
    <property type="evidence" value="ECO:0000318"/>
    <property type="project" value="GO_Central"/>
</dbReference>
<name>A0A8M3BCF6_DANRE</name>
<proteinExistence type="evidence at protein level"/>
<keyword evidence="1" id="KW-1185">Reference proteome</keyword>
<dbReference type="Proteomes" id="UP000000437">
    <property type="component" value="Chromosome 9"/>
</dbReference>
<dbReference type="CTD" id="4731"/>
<dbReference type="KEGG" id="dre:100537318"/>
<dbReference type="InterPro" id="IPR026193">
    <property type="entry name" value="NDUFV3"/>
</dbReference>
<dbReference type="ZFIN" id="ZDB-GENE-030131-6500">
    <property type="gene designation" value="ndufv3"/>
</dbReference>
<gene>
    <name evidence="2 3" type="primary">ndufv3</name>
</gene>